<dbReference type="CDD" id="cd02440">
    <property type="entry name" value="AdoMet_MTases"/>
    <property type="match status" value="1"/>
</dbReference>
<dbReference type="Gene3D" id="3.40.50.150">
    <property type="entry name" value="Vaccinia Virus protein VP39"/>
    <property type="match status" value="1"/>
</dbReference>
<dbReference type="RefSeq" id="WP_101298725.1">
    <property type="nucleotide sequence ID" value="NZ_CP025197.1"/>
</dbReference>
<feature type="binding site" evidence="4">
    <location>
        <position position="221"/>
    </location>
    <ligand>
        <name>S-adenosyl-L-methionine</name>
        <dbReference type="ChEBI" id="CHEBI:59789"/>
    </ligand>
</feature>
<feature type="binding site" evidence="4">
    <location>
        <begin position="148"/>
        <end position="152"/>
    </location>
    <ligand>
        <name>S-adenosyl-L-methionine</name>
        <dbReference type="ChEBI" id="CHEBI:59789"/>
    </ligand>
</feature>
<evidence type="ECO:0000256" key="3">
    <source>
        <dbReference type="ARBA" id="ARBA00022691"/>
    </source>
</evidence>
<evidence type="ECO:0000256" key="2">
    <source>
        <dbReference type="ARBA" id="ARBA00022679"/>
    </source>
</evidence>
<dbReference type="GO" id="GO:0003676">
    <property type="term" value="F:nucleic acid binding"/>
    <property type="evidence" value="ECO:0007669"/>
    <property type="project" value="InterPro"/>
</dbReference>
<protein>
    <recommendedName>
        <fullName evidence="4">Release factor glutamine methyltransferase</fullName>
        <shortName evidence="4">RF MTase</shortName>
        <ecNumber evidence="4">2.1.1.297</ecNumber>
    </recommendedName>
    <alternativeName>
        <fullName evidence="4">N5-glutamine methyltransferase PrmC</fullName>
    </alternativeName>
    <alternativeName>
        <fullName evidence="4">Protein-(glutamine-N5) MTase PrmC</fullName>
    </alternativeName>
    <alternativeName>
        <fullName evidence="4">Protein-glutamine N-methyltransferase PrmC</fullName>
    </alternativeName>
</protein>
<evidence type="ECO:0000256" key="4">
    <source>
        <dbReference type="HAMAP-Rule" id="MF_02126"/>
    </source>
</evidence>
<dbReference type="PROSITE" id="PS00092">
    <property type="entry name" value="N6_MTASE"/>
    <property type="match status" value="1"/>
</dbReference>
<dbReference type="NCBIfam" id="TIGR03534">
    <property type="entry name" value="RF_mod_PrmC"/>
    <property type="match status" value="1"/>
</dbReference>
<evidence type="ECO:0000259" key="5">
    <source>
        <dbReference type="Pfam" id="PF13847"/>
    </source>
</evidence>
<keyword evidence="2 4" id="KW-0808">Transferase</keyword>
<accession>A0A2K9E4B3</accession>
<evidence type="ECO:0000256" key="1">
    <source>
        <dbReference type="ARBA" id="ARBA00022603"/>
    </source>
</evidence>
<dbReference type="GO" id="GO:0102559">
    <property type="term" value="F:peptide chain release factor N(5)-glutamine methyltransferase activity"/>
    <property type="evidence" value="ECO:0007669"/>
    <property type="project" value="UniProtKB-EC"/>
</dbReference>
<keyword evidence="8" id="KW-1185">Reference proteome</keyword>
<dbReference type="InterPro" id="IPR040758">
    <property type="entry name" value="PrmC_N"/>
</dbReference>
<keyword evidence="1 4" id="KW-0489">Methyltransferase</keyword>
<dbReference type="InterPro" id="IPR025714">
    <property type="entry name" value="Methyltranfer_dom"/>
</dbReference>
<comment type="caution">
    <text evidence="4">Lacks conserved residue(s) required for the propagation of feature annotation.</text>
</comment>
<comment type="catalytic activity">
    <reaction evidence="4">
        <text>L-glutaminyl-[peptide chain release factor] + S-adenosyl-L-methionine = N(5)-methyl-L-glutaminyl-[peptide chain release factor] + S-adenosyl-L-homocysteine + H(+)</text>
        <dbReference type="Rhea" id="RHEA:42896"/>
        <dbReference type="Rhea" id="RHEA-COMP:10271"/>
        <dbReference type="Rhea" id="RHEA-COMP:10272"/>
        <dbReference type="ChEBI" id="CHEBI:15378"/>
        <dbReference type="ChEBI" id="CHEBI:30011"/>
        <dbReference type="ChEBI" id="CHEBI:57856"/>
        <dbReference type="ChEBI" id="CHEBI:59789"/>
        <dbReference type="ChEBI" id="CHEBI:61891"/>
        <dbReference type="EC" id="2.1.1.297"/>
    </reaction>
</comment>
<dbReference type="InterPro" id="IPR050320">
    <property type="entry name" value="N5-glutamine_MTase"/>
</dbReference>
<dbReference type="AlphaFoldDB" id="A0A2K9E4B3"/>
<dbReference type="InterPro" id="IPR029063">
    <property type="entry name" value="SAM-dependent_MTases_sf"/>
</dbReference>
<feature type="domain" description="Methyltransferase" evidence="5">
    <location>
        <begin position="139"/>
        <end position="222"/>
    </location>
</feature>
<feature type="binding site" evidence="4">
    <location>
        <position position="171"/>
    </location>
    <ligand>
        <name>S-adenosyl-L-methionine</name>
        <dbReference type="ChEBI" id="CHEBI:59789"/>
    </ligand>
</feature>
<dbReference type="Pfam" id="PF17827">
    <property type="entry name" value="PrmC_N"/>
    <property type="match status" value="1"/>
</dbReference>
<dbReference type="EMBL" id="CP025197">
    <property type="protein sequence ID" value="AUG56306.1"/>
    <property type="molecule type" value="Genomic_DNA"/>
</dbReference>
<evidence type="ECO:0000259" key="6">
    <source>
        <dbReference type="Pfam" id="PF17827"/>
    </source>
</evidence>
<dbReference type="NCBIfam" id="TIGR00536">
    <property type="entry name" value="hemK_fam"/>
    <property type="match status" value="1"/>
</dbReference>
<dbReference type="PANTHER" id="PTHR18895">
    <property type="entry name" value="HEMK METHYLTRANSFERASE"/>
    <property type="match status" value="1"/>
</dbReference>
<dbReference type="InterPro" id="IPR004556">
    <property type="entry name" value="HemK-like"/>
</dbReference>
<evidence type="ECO:0000313" key="7">
    <source>
        <dbReference type="EMBL" id="AUG56306.1"/>
    </source>
</evidence>
<comment type="similarity">
    <text evidence="4">Belongs to the protein N5-glutamine methyltransferase family. PrmC subfamily.</text>
</comment>
<dbReference type="InterPro" id="IPR002052">
    <property type="entry name" value="DNA_methylase_N6_adenine_CS"/>
</dbReference>
<gene>
    <name evidence="4 7" type="primary">prmC</name>
    <name evidence="7" type="ORF">HVS_01715</name>
</gene>
<sequence length="315" mass="35777">MILKDVLKEGVNFLKSSGNEAPAFEAGVILCHVLKCRKVFLYTHDDYNLNEKEYREYIEAVRKRANGEPLQYITGHQEFMSLDFKVTPDVLIPRQDTEILVESVLEYAKDEKVTKYINVKDSKDIEDTKHIESTKNTKDSSIDILDIGTGSGCIAVSLAHYIKNSRIVAVDISQKALDVAKYNAQKNNVADRIEFICGDIFTGLKNIFRGGKKKFDVIVSNPPYIASHEIPYLEKQVKDFEPLKALDGGDDGLDFYRFIVKEGVNFLKREGLLALEVGINQAWDVLKMMGEKYLNIKVVKDLSGIERVVMGFFRY</sequence>
<comment type="function">
    <text evidence="4">Methylates the class 1 translation termination release factors RF1/PrfA and RF2/PrfB on the glutamine residue of the universally conserved GGQ motif.</text>
</comment>
<dbReference type="Proteomes" id="UP000233534">
    <property type="component" value="Chromosome"/>
</dbReference>
<proteinExistence type="inferred from homology"/>
<dbReference type="KEGG" id="hsc:HVS_01715"/>
<dbReference type="InterPro" id="IPR019874">
    <property type="entry name" value="RF_methyltr_PrmC"/>
</dbReference>
<evidence type="ECO:0000313" key="8">
    <source>
        <dbReference type="Proteomes" id="UP000233534"/>
    </source>
</evidence>
<dbReference type="GO" id="GO:0032259">
    <property type="term" value="P:methylation"/>
    <property type="evidence" value="ECO:0007669"/>
    <property type="project" value="UniProtKB-KW"/>
</dbReference>
<name>A0A2K9E4B3_9FIRM</name>
<dbReference type="HAMAP" id="MF_02126">
    <property type="entry name" value="RF_methyltr_PrmC"/>
    <property type="match status" value="1"/>
</dbReference>
<reference evidence="7 8" key="1">
    <citation type="submission" date="2017-12" db="EMBL/GenBank/DDBJ databases">
        <title>Complete genome sequence of Herbivorax saccincola GGR1, a novel Cellulosome-producing hydrolytic bacterium in a thermophilic biogas plant, established by Illumina and Nanopore MinION sequencing.</title>
        <authorList>
            <person name="Pechtl A."/>
            <person name="Ruckert C."/>
            <person name="Koeck D.E."/>
            <person name="Maus I."/>
            <person name="Winkler A."/>
            <person name="Kalinowski J."/>
            <person name="Puhler A."/>
            <person name="Schwarz W.W."/>
            <person name="Zverlov V.V."/>
            <person name="Schluter A."/>
            <person name="Liebl W."/>
        </authorList>
    </citation>
    <scope>NUCLEOTIDE SEQUENCE [LARGE SCALE GENOMIC DNA]</scope>
    <source>
        <strain evidence="8">SR1</strain>
    </source>
</reference>
<feature type="domain" description="Release factor glutamine methyltransferase N-terminal" evidence="6">
    <location>
        <begin position="5"/>
        <end position="75"/>
    </location>
</feature>
<dbReference type="EC" id="2.1.1.297" evidence="4"/>
<keyword evidence="3 4" id="KW-0949">S-adenosyl-L-methionine</keyword>
<organism evidence="7 8">
    <name type="scientific">Acetivibrio saccincola</name>
    <dbReference type="NCBI Taxonomy" id="1677857"/>
    <lineage>
        <taxon>Bacteria</taxon>
        <taxon>Bacillati</taxon>
        <taxon>Bacillota</taxon>
        <taxon>Clostridia</taxon>
        <taxon>Eubacteriales</taxon>
        <taxon>Oscillospiraceae</taxon>
        <taxon>Acetivibrio</taxon>
    </lineage>
</organism>
<dbReference type="Pfam" id="PF13847">
    <property type="entry name" value="Methyltransf_31"/>
    <property type="match status" value="1"/>
</dbReference>
<feature type="binding site" evidence="4">
    <location>
        <begin position="221"/>
        <end position="224"/>
    </location>
    <ligand>
        <name>substrate</name>
    </ligand>
</feature>
<dbReference type="PANTHER" id="PTHR18895:SF74">
    <property type="entry name" value="MTRF1L RELEASE FACTOR GLUTAMINE METHYLTRANSFERASE"/>
    <property type="match status" value="1"/>
</dbReference>
<dbReference type="SUPFAM" id="SSF53335">
    <property type="entry name" value="S-adenosyl-L-methionine-dependent methyltransferases"/>
    <property type="match status" value="1"/>
</dbReference>
<dbReference type="Gene3D" id="1.10.8.10">
    <property type="entry name" value="DNA helicase RuvA subunit, C-terminal domain"/>
    <property type="match status" value="1"/>
</dbReference>